<dbReference type="OrthoDB" id="5857647at2"/>
<gene>
    <name evidence="2" type="ORF">DS2_18373</name>
</gene>
<dbReference type="AlphaFoldDB" id="W7Q8A9"/>
<name>W7Q8A9_9ALTE</name>
<evidence type="ECO:0000256" key="1">
    <source>
        <dbReference type="SAM" id="SignalP"/>
    </source>
</evidence>
<protein>
    <submittedName>
        <fullName evidence="2">Uncharacterized protein</fullName>
    </submittedName>
</protein>
<feature type="chain" id="PRO_5004897953" evidence="1">
    <location>
        <begin position="23"/>
        <end position="379"/>
    </location>
</feature>
<keyword evidence="3" id="KW-1185">Reference proteome</keyword>
<dbReference type="eggNOG" id="ENOG5033EXR">
    <property type="taxonomic scope" value="Bacteria"/>
</dbReference>
<evidence type="ECO:0000313" key="3">
    <source>
        <dbReference type="Proteomes" id="UP000019276"/>
    </source>
</evidence>
<reference evidence="2 3" key="1">
    <citation type="journal article" date="2014" name="Genome Announc.">
        <title>Draft Genome Sequence of the Agar-Degrading Bacterium Catenovulum sp. Strain DS-2, Isolated from Intestines of Haliotis diversicolor.</title>
        <authorList>
            <person name="Shan D."/>
            <person name="Li X."/>
            <person name="Gu Z."/>
            <person name="Wei G."/>
            <person name="Gao Z."/>
            <person name="Shao Z."/>
        </authorList>
    </citation>
    <scope>NUCLEOTIDE SEQUENCE [LARGE SCALE GENOMIC DNA]</scope>
    <source>
        <strain evidence="2 3">DS-2</strain>
    </source>
</reference>
<feature type="signal peptide" evidence="1">
    <location>
        <begin position="1"/>
        <end position="22"/>
    </location>
</feature>
<dbReference type="EMBL" id="ARZY01000057">
    <property type="protein sequence ID" value="EWH08236.1"/>
    <property type="molecule type" value="Genomic_DNA"/>
</dbReference>
<sequence>MNKIARWPIVIIASLLTSAVSASEQLQMTLNQQGIELSKSACEYGRGSRVVDSLKDSLSKDYYNYLRQNARGDLAKILTATDQQITQINSAAAINFTQAATALNNNQLNLEFAEPYWQGNETCIQANLQLTANTATEHSKLNVNWQNSPSAVWQYSVASVDLAQINDLQSAKDAALQQALQNAVADNIKLIAQQGASKFALLAKHIDKIQLADIQNLMTDWQTLAESKQAQQFNLHVLVSLDSQKLEQQLNILLKKVTGTSIYITAEPFALKRQLITLLTEHNIQITSQPAHADLQLQAQASMLEQNNGYQNLIEIAVSHSKQKIIWQWQNDPQLITVSSQDTYKANQLIQAHMSLPQHKQTIIDQLEYLLIEQALVAE</sequence>
<evidence type="ECO:0000313" key="2">
    <source>
        <dbReference type="EMBL" id="EWH08236.1"/>
    </source>
</evidence>
<comment type="caution">
    <text evidence="2">The sequence shown here is derived from an EMBL/GenBank/DDBJ whole genome shotgun (WGS) entry which is preliminary data.</text>
</comment>
<proteinExistence type="predicted"/>
<organism evidence="2 3">
    <name type="scientific">Catenovulum agarivorans DS-2</name>
    <dbReference type="NCBI Taxonomy" id="1328313"/>
    <lineage>
        <taxon>Bacteria</taxon>
        <taxon>Pseudomonadati</taxon>
        <taxon>Pseudomonadota</taxon>
        <taxon>Gammaproteobacteria</taxon>
        <taxon>Alteromonadales</taxon>
        <taxon>Alteromonadaceae</taxon>
        <taxon>Catenovulum</taxon>
    </lineage>
</organism>
<accession>W7Q8A9</accession>
<dbReference type="RefSeq" id="WP_035016495.1">
    <property type="nucleotide sequence ID" value="NZ_ARZY01000057.1"/>
</dbReference>
<keyword evidence="1" id="KW-0732">Signal</keyword>
<dbReference type="Proteomes" id="UP000019276">
    <property type="component" value="Unassembled WGS sequence"/>
</dbReference>
<dbReference type="STRING" id="1328313.DS2_18373"/>